<sequence>MKVASGADPRAADVAASSAGETQLSTPWVWLGLANAGDDVSTGDDHRSSNHLRCPCRSRHSDAGQRRCPRIMASFALLLPVLLIGIVPAVTSTSALHVLDDNLRYRDPPNKQTVDSAVAYLQEGQFLDRNDFYLLPHLANKLSRSGSTDKRVLNAIAVALQRHRKRITGYNAKATAMLLQSLARGRIDSPVLFSALGNHALACIAQFNAQGIASTAWAFATVSIEHRALFTAIAGRALAIMTEFKPQDVGNTAWAFATLSIENRELLHALAGRALTIMTEFSAQNVANTAWAFATLSFEDRALFDALGDRALATMTEFNSQGVANTAWAFAKSSIEDRELFDALAGRALMIMGQFSAQGVANTAWAFAKLSFEHSELFDALAGRALAVMIGFSAQNIANTAWAFATLSFENRALFNALGDRALATMTHFNAQSVTNTAWAFATLSIESRALFDALADHAVSVMTDFNAHNVATMAWAFATLSIENRALFIALSRRTLSLMTEFSPQLVANTVWAFSVVRFLPDVRVVEAMVGRACFLFSSGLFAVEEHAQLHLWRLFYGRPEFDSVVDRVCHVDTRGMVTSWSAAMSDQQQRTSQMEREVVGVLRRMYPPGSVRHGYVCPITGYTVDAALVSPSGRKIAVEVNGPTHFLRDSQSGVLTSMNGASRLKRHLLERHGWIVVDVNFGQWSRVKGELGQWLLKLLRPAYG</sequence>
<dbReference type="GO" id="GO:0044528">
    <property type="term" value="P:regulation of mitochondrial mRNA stability"/>
    <property type="evidence" value="ECO:0007669"/>
    <property type="project" value="TreeGrafter"/>
</dbReference>
<dbReference type="InterPro" id="IPR058917">
    <property type="entry name" value="RESC6_dom"/>
</dbReference>
<proteinExistence type="predicted"/>
<dbReference type="GO" id="GO:0035770">
    <property type="term" value="C:ribonucleoprotein granule"/>
    <property type="evidence" value="ECO:0007669"/>
    <property type="project" value="TreeGrafter"/>
</dbReference>
<feature type="domain" description="RAP" evidence="3">
    <location>
        <begin position="638"/>
        <end position="702"/>
    </location>
</feature>
<evidence type="ECO:0000256" key="1">
    <source>
        <dbReference type="SAM" id="MobiDB-lite"/>
    </source>
</evidence>
<evidence type="ECO:0000259" key="3">
    <source>
        <dbReference type="PROSITE" id="PS51286"/>
    </source>
</evidence>
<dbReference type="OMA" id="WTNQAIN"/>
<feature type="region of interest" description="Disordered" evidence="1">
    <location>
        <begin position="40"/>
        <end position="62"/>
    </location>
</feature>
<accession>A0A0G4IZU9</accession>
<dbReference type="Proteomes" id="UP000039324">
    <property type="component" value="Unassembled WGS sequence"/>
</dbReference>
<keyword evidence="2" id="KW-1133">Transmembrane helix</keyword>
<dbReference type="Pfam" id="PF08373">
    <property type="entry name" value="RAP"/>
    <property type="match status" value="1"/>
</dbReference>
<keyword evidence="2" id="KW-0472">Membrane</keyword>
<protein>
    <recommendedName>
        <fullName evidence="3">RAP domain-containing protein</fullName>
    </recommendedName>
</protein>
<dbReference type="InterPro" id="IPR013584">
    <property type="entry name" value="RAP"/>
</dbReference>
<keyword evidence="2" id="KW-0812">Transmembrane</keyword>
<dbReference type="OrthoDB" id="385235at2759"/>
<dbReference type="GO" id="GO:0005759">
    <property type="term" value="C:mitochondrial matrix"/>
    <property type="evidence" value="ECO:0007669"/>
    <property type="project" value="TreeGrafter"/>
</dbReference>
<dbReference type="AlphaFoldDB" id="A0A0G4IZU9"/>
<dbReference type="Pfam" id="PF07671">
    <property type="entry name" value="DUF1601"/>
    <property type="match status" value="2"/>
</dbReference>
<dbReference type="EMBL" id="CDSF01000103">
    <property type="protein sequence ID" value="CEP00850.1"/>
    <property type="molecule type" value="Genomic_DNA"/>
</dbReference>
<dbReference type="InterPro" id="IPR011632">
    <property type="entry name" value="DUF1601"/>
</dbReference>
<reference evidence="4 5" key="1">
    <citation type="submission" date="2015-02" db="EMBL/GenBank/DDBJ databases">
        <authorList>
            <person name="Chooi Y.-H."/>
        </authorList>
    </citation>
    <scope>NUCLEOTIDE SEQUENCE [LARGE SCALE GENOMIC DNA]</scope>
    <source>
        <strain evidence="4">E3</strain>
    </source>
</reference>
<organism evidence="4 5">
    <name type="scientific">Plasmodiophora brassicae</name>
    <name type="common">Clubroot disease agent</name>
    <dbReference type="NCBI Taxonomy" id="37360"/>
    <lineage>
        <taxon>Eukaryota</taxon>
        <taxon>Sar</taxon>
        <taxon>Rhizaria</taxon>
        <taxon>Endomyxa</taxon>
        <taxon>Phytomyxea</taxon>
        <taxon>Plasmodiophorida</taxon>
        <taxon>Plasmodiophoridae</taxon>
        <taxon>Plasmodiophora</taxon>
    </lineage>
</organism>
<dbReference type="PANTHER" id="PTHR21228">
    <property type="entry name" value="FAST LEU-RICH DOMAIN-CONTAINING"/>
    <property type="match status" value="1"/>
</dbReference>
<dbReference type="InterPro" id="IPR050870">
    <property type="entry name" value="FAST_kinase"/>
</dbReference>
<dbReference type="GO" id="GO:0003723">
    <property type="term" value="F:RNA binding"/>
    <property type="evidence" value="ECO:0007669"/>
    <property type="project" value="TreeGrafter"/>
</dbReference>
<gene>
    <name evidence="4" type="ORF">PBRA_008161</name>
</gene>
<dbReference type="PROSITE" id="PS51286">
    <property type="entry name" value="RAP"/>
    <property type="match status" value="1"/>
</dbReference>
<evidence type="ECO:0000313" key="5">
    <source>
        <dbReference type="Proteomes" id="UP000039324"/>
    </source>
</evidence>
<dbReference type="Pfam" id="PF26188">
    <property type="entry name" value="RESC6"/>
    <property type="match status" value="2"/>
</dbReference>
<evidence type="ECO:0000313" key="4">
    <source>
        <dbReference type="EMBL" id="CEP00850.1"/>
    </source>
</evidence>
<evidence type="ECO:0000256" key="2">
    <source>
        <dbReference type="SAM" id="Phobius"/>
    </source>
</evidence>
<dbReference type="PANTHER" id="PTHR21228:SF40">
    <property type="entry name" value="LD45607P"/>
    <property type="match status" value="1"/>
</dbReference>
<name>A0A0G4IZU9_PLABS</name>
<dbReference type="GO" id="GO:0000963">
    <property type="term" value="P:mitochondrial RNA processing"/>
    <property type="evidence" value="ECO:0007669"/>
    <property type="project" value="TreeGrafter"/>
</dbReference>
<keyword evidence="5" id="KW-1185">Reference proteome</keyword>
<feature type="transmembrane region" description="Helical" evidence="2">
    <location>
        <begin position="75"/>
        <end position="99"/>
    </location>
</feature>